<gene>
    <name evidence="2" type="primary">alaS_54</name>
    <name evidence="2" type="ORF">SDC9_185347</name>
</gene>
<dbReference type="GO" id="GO:0005829">
    <property type="term" value="C:cytosol"/>
    <property type="evidence" value="ECO:0007669"/>
    <property type="project" value="TreeGrafter"/>
</dbReference>
<dbReference type="Gene3D" id="3.30.980.10">
    <property type="entry name" value="Threonyl-trna Synthetase, Chain A, domain 2"/>
    <property type="match status" value="1"/>
</dbReference>
<evidence type="ECO:0000259" key="1">
    <source>
        <dbReference type="PROSITE" id="PS50860"/>
    </source>
</evidence>
<dbReference type="GO" id="GO:0006419">
    <property type="term" value="P:alanyl-tRNA aminoacylation"/>
    <property type="evidence" value="ECO:0007669"/>
    <property type="project" value="InterPro"/>
</dbReference>
<reference evidence="2" key="1">
    <citation type="submission" date="2019-08" db="EMBL/GenBank/DDBJ databases">
        <authorList>
            <person name="Kucharzyk K."/>
            <person name="Murdoch R.W."/>
            <person name="Higgins S."/>
            <person name="Loffler F."/>
        </authorList>
    </citation>
    <scope>NUCLEOTIDE SEQUENCE</scope>
</reference>
<dbReference type="PANTHER" id="PTHR11777:SF9">
    <property type="entry name" value="ALANINE--TRNA LIGASE, CYTOPLASMIC"/>
    <property type="match status" value="1"/>
</dbReference>
<organism evidence="2">
    <name type="scientific">bioreactor metagenome</name>
    <dbReference type="NCBI Taxonomy" id="1076179"/>
    <lineage>
        <taxon>unclassified sequences</taxon>
        <taxon>metagenomes</taxon>
        <taxon>ecological metagenomes</taxon>
    </lineage>
</organism>
<dbReference type="InterPro" id="IPR018165">
    <property type="entry name" value="Ala-tRNA-synth_IIc_core"/>
</dbReference>
<dbReference type="GO" id="GO:0004813">
    <property type="term" value="F:alanine-tRNA ligase activity"/>
    <property type="evidence" value="ECO:0007669"/>
    <property type="project" value="UniProtKB-EC"/>
</dbReference>
<dbReference type="GO" id="GO:0005524">
    <property type="term" value="F:ATP binding"/>
    <property type="evidence" value="ECO:0007669"/>
    <property type="project" value="InterPro"/>
</dbReference>
<proteinExistence type="predicted"/>
<dbReference type="InterPro" id="IPR012947">
    <property type="entry name" value="tRNA_SAD"/>
</dbReference>
<dbReference type="PROSITE" id="PS50860">
    <property type="entry name" value="AA_TRNA_LIGASE_II_ALA"/>
    <property type="match status" value="1"/>
</dbReference>
<evidence type="ECO:0000313" key="2">
    <source>
        <dbReference type="EMBL" id="MPN37826.1"/>
    </source>
</evidence>
<name>A0A645HGX4_9ZZZZ</name>
<dbReference type="EMBL" id="VSSQ01092703">
    <property type="protein sequence ID" value="MPN37826.1"/>
    <property type="molecule type" value="Genomic_DNA"/>
</dbReference>
<comment type="caution">
    <text evidence="2">The sequence shown here is derived from an EMBL/GenBank/DDBJ whole genome shotgun (WGS) entry which is preliminary data.</text>
</comment>
<accession>A0A645HGX4</accession>
<dbReference type="GO" id="GO:0002161">
    <property type="term" value="F:aminoacyl-tRNA deacylase activity"/>
    <property type="evidence" value="ECO:0007669"/>
    <property type="project" value="TreeGrafter"/>
</dbReference>
<protein>
    <submittedName>
        <fullName evidence="2">Alanine--tRNA ligase</fullName>
        <ecNumber evidence="2">6.1.1.7</ecNumber>
    </submittedName>
</protein>
<dbReference type="Pfam" id="PF07973">
    <property type="entry name" value="tRNA_SAD"/>
    <property type="match status" value="1"/>
</dbReference>
<dbReference type="InterPro" id="IPR018163">
    <property type="entry name" value="Thr/Ala-tRNA-synth_IIc_edit"/>
</dbReference>
<dbReference type="AlphaFoldDB" id="A0A645HGX4"/>
<dbReference type="InterPro" id="IPR050058">
    <property type="entry name" value="Ala-tRNA_ligase"/>
</dbReference>
<dbReference type="SMART" id="SM00863">
    <property type="entry name" value="tRNA_SAD"/>
    <property type="match status" value="1"/>
</dbReference>
<dbReference type="PANTHER" id="PTHR11777">
    <property type="entry name" value="ALANYL-TRNA SYNTHETASE"/>
    <property type="match status" value="1"/>
</dbReference>
<dbReference type="SUPFAM" id="SSF55186">
    <property type="entry name" value="ThrRS/AlaRS common domain"/>
    <property type="match status" value="1"/>
</dbReference>
<feature type="domain" description="Alanyl-transfer RNA synthetases family profile" evidence="1">
    <location>
        <begin position="1"/>
        <end position="97"/>
    </location>
</feature>
<dbReference type="EC" id="6.1.1.7" evidence="2"/>
<dbReference type="GO" id="GO:0003676">
    <property type="term" value="F:nucleic acid binding"/>
    <property type="evidence" value="ECO:0007669"/>
    <property type="project" value="InterPro"/>
</dbReference>
<sequence length="104" mass="11062">MTPEELEEVERLVNGAISAKMPVSMEETTVAQAKEGGAIGLFESKYGERVNVYTMGDFSKEICGGPHVKNTGELGGFKILKEESSSAGVRRIKAVVGVDKVLGS</sequence>
<keyword evidence="2" id="KW-0436">Ligase</keyword>